<feature type="compositionally biased region" description="Basic and acidic residues" evidence="1">
    <location>
        <begin position="111"/>
        <end position="123"/>
    </location>
</feature>
<feature type="region of interest" description="Disordered" evidence="1">
    <location>
        <begin position="56"/>
        <end position="197"/>
    </location>
</feature>
<feature type="compositionally biased region" description="Basic and acidic residues" evidence="1">
    <location>
        <begin position="58"/>
        <end position="71"/>
    </location>
</feature>
<dbReference type="AlphaFoldDB" id="B9EKA0"/>
<feature type="chain" id="PRO_5002883339" evidence="3">
    <location>
        <begin position="28"/>
        <end position="500"/>
    </location>
</feature>
<keyword evidence="2" id="KW-1133">Transmembrane helix</keyword>
<keyword evidence="3" id="KW-0732">Signal</keyword>
<feature type="compositionally biased region" description="Polar residues" evidence="1">
    <location>
        <begin position="159"/>
        <end position="178"/>
    </location>
</feature>
<evidence type="ECO:0000313" key="5">
    <source>
        <dbReference type="MGI" id="MGI:2685476"/>
    </source>
</evidence>
<feature type="compositionally biased region" description="Basic and acidic residues" evidence="1">
    <location>
        <begin position="132"/>
        <end position="142"/>
    </location>
</feature>
<feature type="signal peptide" evidence="3">
    <location>
        <begin position="1"/>
        <end position="27"/>
    </location>
</feature>
<organism evidence="4">
    <name type="scientific">Mus musculus</name>
    <name type="common">Mouse</name>
    <dbReference type="NCBI Taxonomy" id="10090"/>
    <lineage>
        <taxon>Eukaryota</taxon>
        <taxon>Metazoa</taxon>
        <taxon>Chordata</taxon>
        <taxon>Craniata</taxon>
        <taxon>Vertebrata</taxon>
        <taxon>Euteleostomi</taxon>
        <taxon>Mammalia</taxon>
        <taxon>Eutheria</taxon>
        <taxon>Euarchontoglires</taxon>
        <taxon>Glires</taxon>
        <taxon>Rodentia</taxon>
        <taxon>Myomorpha</taxon>
        <taxon>Muroidea</taxon>
        <taxon>Muridae</taxon>
        <taxon>Murinae</taxon>
        <taxon>Mus</taxon>
        <taxon>Mus</taxon>
    </lineage>
</organism>
<proteinExistence type="evidence at transcript level"/>
<gene>
    <name evidence="5" type="primary">Mucl3</name>
    <name evidence="4" type="synonym">Dpcr1</name>
</gene>
<dbReference type="EMBL" id="BC150798">
    <property type="protein sequence ID" value="AAI50799.1"/>
    <property type="molecule type" value="mRNA"/>
</dbReference>
<reference evidence="4" key="1">
    <citation type="journal article" date="2004" name="Genome Res.">
        <title>The status, quality, and expansion of the NIH full-length cDNA project: the Mammalian Gene Collection (MGC).</title>
        <authorList>
            <consortium name="The MGC Project Team"/>
            <person name="Gerhard D.S."/>
            <person name="Wagner L."/>
            <person name="Feingold E.A."/>
            <person name="Shenmen C.M."/>
            <person name="Grouse L.H."/>
            <person name="Schuler G."/>
            <person name="Klein S.L."/>
            <person name="Old S."/>
            <person name="Rasooly R."/>
            <person name="Good P."/>
            <person name="Guyer M."/>
            <person name="Peck A.M."/>
            <person name="Derge J.G."/>
            <person name="Lipman D."/>
            <person name="Collins F.S."/>
            <person name="Jang W."/>
            <person name="Sherry S."/>
            <person name="Feolo M."/>
            <person name="Misquitta L."/>
            <person name="Lee E."/>
            <person name="Rotmistrovsky K."/>
            <person name="Greenhut S.F."/>
            <person name="Schaefer C.F."/>
            <person name="Buetow K."/>
            <person name="Bonner T.I."/>
            <person name="Haussler D."/>
            <person name="Kent J."/>
            <person name="Kiekhaus M."/>
            <person name="Furey T."/>
            <person name="Brent M."/>
            <person name="Prange C."/>
            <person name="Schreiber K."/>
            <person name="Shapiro N."/>
            <person name="Bhat N.K."/>
            <person name="Hopkins R.F."/>
            <person name="Hsie F."/>
            <person name="Driscoll T."/>
            <person name="Soares M.B."/>
            <person name="Casavant T.L."/>
            <person name="Scheetz T.E."/>
            <person name="Brown-stein M.J."/>
            <person name="Usdin T.B."/>
            <person name="Toshiyuki S."/>
            <person name="Carninci P."/>
            <person name="Piao Y."/>
            <person name="Dudekula D.B."/>
            <person name="Ko M.S."/>
            <person name="Kawakami K."/>
            <person name="Suzuki Y."/>
            <person name="Sugano S."/>
            <person name="Gruber C.E."/>
            <person name="Smith M.R."/>
            <person name="Simmons B."/>
            <person name="Moore T."/>
            <person name="Waterman R."/>
            <person name="Johnson S.L."/>
            <person name="Ruan Y."/>
            <person name="Wei C.L."/>
            <person name="Mathavan S."/>
            <person name="Gunaratne P.H."/>
            <person name="Wu J."/>
            <person name="Garcia A.M."/>
            <person name="Hulyk S.W."/>
            <person name="Fuh E."/>
            <person name="Yuan Y."/>
            <person name="Sneed A."/>
            <person name="Kowis C."/>
            <person name="Hodgson A."/>
            <person name="Muzny D.M."/>
            <person name="McPherson J."/>
            <person name="Gibbs R.A."/>
            <person name="Fahey J."/>
            <person name="Helton E."/>
            <person name="Ketteman M."/>
            <person name="Madan A."/>
            <person name="Rodrigues S."/>
            <person name="Sanchez A."/>
            <person name="Whiting M."/>
            <person name="Madari A."/>
            <person name="Young A.C."/>
            <person name="Wetherby K.D."/>
            <person name="Granite S.J."/>
            <person name="Kwong P.N."/>
            <person name="Brinkley C.P."/>
            <person name="Pearson R.L."/>
            <person name="Bouffard G.G."/>
            <person name="Blakesly R.W."/>
            <person name="Green E.D."/>
            <person name="Dickson M.C."/>
            <person name="Rodriguez A.C."/>
            <person name="Grimwood J."/>
            <person name="Schmutz J."/>
            <person name="Myers R.M."/>
            <person name="Butterfield Y.S."/>
            <person name="Griffith M."/>
            <person name="Griffith O.L."/>
            <person name="Krzywinski M.I."/>
            <person name="Liao N."/>
            <person name="Morin R."/>
            <person name="Morrin R."/>
            <person name="Palmquist D."/>
            <person name="Petrescu A.S."/>
            <person name="Skalska U."/>
            <person name="Smailus D.E."/>
            <person name="Stott J.M."/>
            <person name="Schnerch A."/>
            <person name="Schein J.E."/>
            <person name="Jones S.J."/>
            <person name="Holt R.A."/>
            <person name="Baross A."/>
            <person name="Marra M.A."/>
            <person name="Clifton S."/>
            <person name="Makowski K.A."/>
            <person name="Bosak S."/>
            <person name="Malek J."/>
        </authorList>
    </citation>
    <scope>NUCLEOTIDE SEQUENCE [LARGE SCALE MRNA]</scope>
    <source>
        <tissue evidence="4">Brain</tissue>
    </source>
</reference>
<dbReference type="InterPro" id="IPR026623">
    <property type="entry name" value="MUCL3"/>
</dbReference>
<name>B9EKA0_MOUSE</name>
<sequence>MAQPTSGLYSTFGFFICLLFFPASWEAGANTFQELQKTGEPPKFDHLLPLTQSLTHRASSDQKTSRQHPPDLPEATATQKAKNQCNTTRLVKPVHTPLDNAKAADYGNTTVRHEMPPASEKDLSSQGKHLMARNERSADDPRSTTSENGSDGKRLTSAPRRNTSCMPSTRRTSLTTKSGMRASPMGASASLRTTSQKPTTFHVSELIRQSSSPVYATETPRTSYNTLKTLTTSGPEHHTIPFASDKSVQITTEHIKEATSASEITRTQSTFTKYEGKTSPASESSSQAQVLPIKHHTTSASENTIPVSAKSTPSTEKATKPTASPTVFQRKTIVATKTVRATRTSERTPVFLETTQPAKATEDKSSTVPSHVHKTETMHQGTVGSLTSRTNLGLSTSEAHYPQQSTHSLPGGLHAAGETGENNSFPVWAIVIVILMAVIILLVFIGLILLVSCASRARHVLTQNSEEPEPQPEDKGSRNSYPVYLMEQQNLNLNQIPSPP</sequence>
<accession>B9EKA0</accession>
<evidence type="ECO:0000256" key="1">
    <source>
        <dbReference type="SAM" id="MobiDB-lite"/>
    </source>
</evidence>
<dbReference type="MGI" id="MGI:2685476">
    <property type="gene designation" value="Mucl3"/>
</dbReference>
<feature type="compositionally biased region" description="Polar residues" evidence="1">
    <location>
        <begin position="298"/>
        <end position="324"/>
    </location>
</feature>
<feature type="compositionally biased region" description="Polar residues" evidence="1">
    <location>
        <begin position="76"/>
        <end position="89"/>
    </location>
</feature>
<keyword evidence="2" id="KW-0812">Transmembrane</keyword>
<dbReference type="AGR" id="MGI:2685476"/>
<feature type="region of interest" description="Disordered" evidence="1">
    <location>
        <begin position="274"/>
        <end position="324"/>
    </location>
</feature>
<keyword evidence="2" id="KW-0472">Membrane</keyword>
<evidence type="ECO:0000256" key="2">
    <source>
        <dbReference type="SAM" id="Phobius"/>
    </source>
</evidence>
<dbReference type="PANTHER" id="PTHR22094">
    <property type="entry name" value="DIFFUSE PANBRONCHIOLITIS CRITICAL REGION GENE 1"/>
    <property type="match status" value="1"/>
</dbReference>
<protein>
    <submittedName>
        <fullName evidence="4">Diffuse panbronchiolitis critical region 1 (Human)</fullName>
    </submittedName>
</protein>
<evidence type="ECO:0000256" key="3">
    <source>
        <dbReference type="SAM" id="SignalP"/>
    </source>
</evidence>
<feature type="transmembrane region" description="Helical" evidence="2">
    <location>
        <begin position="427"/>
        <end position="451"/>
    </location>
</feature>
<dbReference type="PANTHER" id="PTHR22094:SF0">
    <property type="entry name" value="MUCIN-LIKE PROTEIN 3"/>
    <property type="match status" value="1"/>
</dbReference>
<feature type="compositionally biased region" description="Polar residues" evidence="1">
    <location>
        <begin position="279"/>
        <end position="289"/>
    </location>
</feature>
<evidence type="ECO:0000313" key="4">
    <source>
        <dbReference type="EMBL" id="AAI50799.1"/>
    </source>
</evidence>